<reference evidence="1" key="2">
    <citation type="journal article" date="2012" name="PLoS ONE">
        <title>A Deeply Branching Thermophilic Bacterium with an Ancient Acetyl-CoA Pathway Dominates a Subsurface Ecosystem.</title>
        <authorList>
            <person name="Takami H."/>
            <person name="Noguchi H."/>
            <person name="Takaki Y."/>
            <person name="Uchiyama I."/>
            <person name="Toyoda A."/>
            <person name="Nishi S."/>
            <person name="Chee G.-J."/>
            <person name="Arai W."/>
            <person name="Nunoura T."/>
            <person name="Itoh T."/>
            <person name="Hattori M."/>
            <person name="Takai K."/>
        </authorList>
    </citation>
    <scope>NUCLEOTIDE SEQUENCE</scope>
</reference>
<dbReference type="EMBL" id="AP011645">
    <property type="protein sequence ID" value="BAL52998.1"/>
    <property type="molecule type" value="Genomic_DNA"/>
</dbReference>
<reference evidence="1" key="1">
    <citation type="journal article" date="2005" name="Environ. Microbiol.">
        <title>Genetic and functional properties of uncultivated thermophilic crenarchaeotes from a subsurface gold mine as revealed by analysis of genome fragments.</title>
        <authorList>
            <person name="Nunoura T."/>
            <person name="Hirayama H."/>
            <person name="Takami H."/>
            <person name="Oida H."/>
            <person name="Nishi S."/>
            <person name="Shimamura S."/>
            <person name="Suzuki Y."/>
            <person name="Inagaki F."/>
            <person name="Takai K."/>
            <person name="Nealson K.H."/>
            <person name="Horikoshi K."/>
        </authorList>
    </citation>
    <scope>NUCLEOTIDE SEQUENCE</scope>
</reference>
<proteinExistence type="predicted"/>
<sequence>MPGILVPVLPTLECLGSLSSLLVLVSPALSAQVPFFLDDPFYERISLTLPSKPPIPS</sequence>
<protein>
    <submittedName>
        <fullName evidence="1">Uncharacterized protein</fullName>
    </submittedName>
</protein>
<organism evidence="1">
    <name type="scientific">uncultured Acetothermia bacterium</name>
    <dbReference type="NCBI Taxonomy" id="236499"/>
    <lineage>
        <taxon>Bacteria</taxon>
        <taxon>Candidatus Bipolaricaulota</taxon>
        <taxon>environmental samples</taxon>
    </lineage>
</organism>
<gene>
    <name evidence="1" type="ORF">HGMM_F04A11C16</name>
</gene>
<evidence type="ECO:0000313" key="1">
    <source>
        <dbReference type="EMBL" id="BAL52998.1"/>
    </source>
</evidence>
<accession>H5SA12</accession>
<name>H5SA12_9BACT</name>
<dbReference type="AlphaFoldDB" id="H5SA12"/>